<dbReference type="OrthoDB" id="4571398at2"/>
<evidence type="ECO:0000313" key="1">
    <source>
        <dbReference type="EMBL" id="MVT26648.1"/>
    </source>
</evidence>
<sequence length="228" mass="24848">MVAHSPEGALGRHAQTTRDLLIEVVRSRHDRSADAHEASGSRYAIGFGGQWRDLLDDAREALAERGFQSRRLAPGGYQLPVVNDCLVYVWRVPGAPDAVSRFASSPTRRNGFFAPPPEPMLEEPAFWGLPERDSMEEGEVDELVRAAGDPMPLVIVMVHSTPRQLQSIEWAIAELNSSGKVTLHGQDCIWEPEFAAVGATTDVESFSDGVPVAPVLKPREHEGTGSDA</sequence>
<evidence type="ECO:0000313" key="2">
    <source>
        <dbReference type="Proteomes" id="UP000460157"/>
    </source>
</evidence>
<dbReference type="EMBL" id="WRPM01000070">
    <property type="protein sequence ID" value="MVT26648.1"/>
    <property type="molecule type" value="Genomic_DNA"/>
</dbReference>
<dbReference type="Proteomes" id="UP000460157">
    <property type="component" value="Unassembled WGS sequence"/>
</dbReference>
<protein>
    <submittedName>
        <fullName evidence="1">Uncharacterized protein</fullName>
    </submittedName>
</protein>
<gene>
    <name evidence="1" type="ORF">GNZ21_09810</name>
</gene>
<comment type="caution">
    <text evidence="1">The sequence shown here is derived from an EMBL/GenBank/DDBJ whole genome shotgun (WGS) entry which is preliminary data.</text>
</comment>
<proteinExistence type="predicted"/>
<keyword evidence="2" id="KW-1185">Reference proteome</keyword>
<dbReference type="RefSeq" id="WP_157323779.1">
    <property type="nucleotide sequence ID" value="NZ_BMFX01000002.1"/>
</dbReference>
<dbReference type="AlphaFoldDB" id="A0A7K1UJI0"/>
<reference evidence="1 2" key="1">
    <citation type="submission" date="2019-12" db="EMBL/GenBank/DDBJ databases">
        <title>Nesterenkonia muleiensis sp. nov., a novel actinobacterium isolated from sap of Populus euphratica.</title>
        <authorList>
            <person name="Wang R."/>
        </authorList>
    </citation>
    <scope>NUCLEOTIDE SEQUENCE [LARGE SCALE GENOMIC DNA]</scope>
    <source>
        <strain evidence="1 2">F10</strain>
    </source>
</reference>
<organism evidence="1 2">
    <name type="scientific">Nesterenkonia alkaliphila</name>
    <dbReference type="NCBI Taxonomy" id="1463631"/>
    <lineage>
        <taxon>Bacteria</taxon>
        <taxon>Bacillati</taxon>
        <taxon>Actinomycetota</taxon>
        <taxon>Actinomycetes</taxon>
        <taxon>Micrococcales</taxon>
        <taxon>Micrococcaceae</taxon>
        <taxon>Nesterenkonia</taxon>
    </lineage>
</organism>
<accession>A0A7K1UJI0</accession>
<name>A0A7K1UJI0_9MICC</name>